<comment type="caution">
    <text evidence="3">The sequence shown here is derived from an EMBL/GenBank/DDBJ whole genome shotgun (WGS) entry which is preliminary data.</text>
</comment>
<accession>A0A941J3C3</accession>
<sequence length="89" mass="8909">MTSPGRSGGLPTAAGGVHARGRSPHMAGVLVSVLTGVVVTVFALAHADPFHQLFGRLTGIGTLGAPTPAFVGLSTVLVLPVRNWALVSG</sequence>
<feature type="transmembrane region" description="Helical" evidence="2">
    <location>
        <begin position="26"/>
        <end position="45"/>
    </location>
</feature>
<evidence type="ECO:0000313" key="4">
    <source>
        <dbReference type="Proteomes" id="UP000682308"/>
    </source>
</evidence>
<evidence type="ECO:0000256" key="1">
    <source>
        <dbReference type="SAM" id="MobiDB-lite"/>
    </source>
</evidence>
<protein>
    <submittedName>
        <fullName evidence="3">Uncharacterized protein</fullName>
    </submittedName>
</protein>
<feature type="region of interest" description="Disordered" evidence="1">
    <location>
        <begin position="1"/>
        <end position="20"/>
    </location>
</feature>
<keyword evidence="2" id="KW-1133">Transmembrane helix</keyword>
<dbReference type="Proteomes" id="UP000682308">
    <property type="component" value="Unassembled WGS sequence"/>
</dbReference>
<keyword evidence="2" id="KW-0472">Membrane</keyword>
<keyword evidence="4" id="KW-1185">Reference proteome</keyword>
<keyword evidence="2" id="KW-0812">Transmembrane</keyword>
<name>A0A941J3C3_9ACTN</name>
<feature type="transmembrane region" description="Helical" evidence="2">
    <location>
        <begin position="57"/>
        <end position="79"/>
    </location>
</feature>
<evidence type="ECO:0000313" key="3">
    <source>
        <dbReference type="EMBL" id="MBR8640486.1"/>
    </source>
</evidence>
<organism evidence="3 4">
    <name type="scientific">Streptomyces tuirus</name>
    <dbReference type="NCBI Taxonomy" id="68278"/>
    <lineage>
        <taxon>Bacteria</taxon>
        <taxon>Bacillati</taxon>
        <taxon>Actinomycetota</taxon>
        <taxon>Actinomycetes</taxon>
        <taxon>Kitasatosporales</taxon>
        <taxon>Streptomycetaceae</taxon>
        <taxon>Streptomyces</taxon>
    </lineage>
</organism>
<gene>
    <name evidence="3" type="ORF">KEF29_17185</name>
</gene>
<proteinExistence type="predicted"/>
<reference evidence="3 4" key="1">
    <citation type="submission" date="2021-04" db="EMBL/GenBank/DDBJ databases">
        <title>Characterization of the biosynthetic gene cluster of new lipopeptides with antitumor activity in the genome of the marine Streptomyces PHM034.</title>
        <authorList>
            <person name="Ceniceros A."/>
            <person name="Canedo L."/>
            <person name="Mendez C."/>
            <person name="Olano C."/>
            <person name="Schleissner C."/>
            <person name="Cuevas C."/>
            <person name="De La Calle F."/>
            <person name="Salas J.A."/>
        </authorList>
    </citation>
    <scope>NUCLEOTIDE SEQUENCE [LARGE SCALE GENOMIC DNA]</scope>
    <source>
        <strain evidence="3 4">PHM034</strain>
    </source>
</reference>
<dbReference type="EMBL" id="JAGTPG010000002">
    <property type="protein sequence ID" value="MBR8640486.1"/>
    <property type="molecule type" value="Genomic_DNA"/>
</dbReference>
<evidence type="ECO:0000256" key="2">
    <source>
        <dbReference type="SAM" id="Phobius"/>
    </source>
</evidence>
<dbReference type="AlphaFoldDB" id="A0A941J3C3"/>